<keyword evidence="6" id="KW-0539">Nucleus</keyword>
<evidence type="ECO:0000256" key="5">
    <source>
        <dbReference type="ARBA" id="ARBA00023163"/>
    </source>
</evidence>
<keyword evidence="5" id="KW-0804">Transcription</keyword>
<proteinExistence type="predicted"/>
<dbReference type="SUPFAM" id="SSF46689">
    <property type="entry name" value="Homeodomain-like"/>
    <property type="match status" value="1"/>
</dbReference>
<sequence>MGRAPCCDKANVKRRPWIPEEDAALKTYVQTHGTGGNWIALPLKAASQLPGRTDNDVKNCWNTKLKKKLLAGKSTSFNIDNNGGFSFTNAADVGYGFSVSSTSQSLPLDPVMQFNSHPSCSNLDNSHNSNVIVVSSLEGSAGNGYVEDSGSVLVDAHHHEQQQQFSYEFPYEFINGGEIGVPSLADFSC</sequence>
<dbReference type="PANTHER" id="PTHR48000:SF78">
    <property type="entry name" value="TRANSCRIPTION FACTOR MYB36"/>
    <property type="match status" value="1"/>
</dbReference>
<dbReference type="GO" id="GO:0003677">
    <property type="term" value="F:DNA binding"/>
    <property type="evidence" value="ECO:0007669"/>
    <property type="project" value="UniProtKB-KW"/>
</dbReference>
<evidence type="ECO:0000313" key="9">
    <source>
        <dbReference type="EMBL" id="KAE8687618.1"/>
    </source>
</evidence>
<evidence type="ECO:0000256" key="6">
    <source>
        <dbReference type="ARBA" id="ARBA00023242"/>
    </source>
</evidence>
<dbReference type="InterPro" id="IPR001005">
    <property type="entry name" value="SANT/Myb"/>
</dbReference>
<dbReference type="InterPro" id="IPR017930">
    <property type="entry name" value="Myb_dom"/>
</dbReference>
<evidence type="ECO:0000256" key="4">
    <source>
        <dbReference type="ARBA" id="ARBA00023125"/>
    </source>
</evidence>
<dbReference type="PANTHER" id="PTHR48000">
    <property type="entry name" value="OS09G0431300 PROTEIN"/>
    <property type="match status" value="1"/>
</dbReference>
<dbReference type="InterPro" id="IPR009057">
    <property type="entry name" value="Homeodomain-like_sf"/>
</dbReference>
<keyword evidence="3" id="KW-0805">Transcription regulation</keyword>
<dbReference type="Pfam" id="PF00249">
    <property type="entry name" value="Myb_DNA-binding"/>
    <property type="match status" value="1"/>
</dbReference>
<dbReference type="SMART" id="SM00717">
    <property type="entry name" value="SANT"/>
    <property type="match status" value="1"/>
</dbReference>
<feature type="domain" description="Myb-like" evidence="7">
    <location>
        <begin position="9"/>
        <end position="65"/>
    </location>
</feature>
<name>A0A6A2Z6X3_HIBSY</name>
<protein>
    <submittedName>
        <fullName evidence="9">Uncharacterized protein</fullName>
    </submittedName>
</protein>
<keyword evidence="4" id="KW-0238">DNA-binding</keyword>
<dbReference type="EMBL" id="VEPZ02001202">
    <property type="protein sequence ID" value="KAE8687618.1"/>
    <property type="molecule type" value="Genomic_DNA"/>
</dbReference>
<evidence type="ECO:0000256" key="3">
    <source>
        <dbReference type="ARBA" id="ARBA00023015"/>
    </source>
</evidence>
<dbReference type="Gene3D" id="1.10.10.60">
    <property type="entry name" value="Homeodomain-like"/>
    <property type="match status" value="1"/>
</dbReference>
<dbReference type="PROSITE" id="PS50090">
    <property type="entry name" value="MYB_LIKE"/>
    <property type="match status" value="1"/>
</dbReference>
<dbReference type="PROSITE" id="PS51294">
    <property type="entry name" value="HTH_MYB"/>
    <property type="match status" value="1"/>
</dbReference>
<dbReference type="Proteomes" id="UP000436088">
    <property type="component" value="Unassembled WGS sequence"/>
</dbReference>
<keyword evidence="10" id="KW-1185">Reference proteome</keyword>
<dbReference type="GO" id="GO:0005634">
    <property type="term" value="C:nucleus"/>
    <property type="evidence" value="ECO:0007669"/>
    <property type="project" value="UniProtKB-SubCell"/>
</dbReference>
<evidence type="ECO:0000259" key="8">
    <source>
        <dbReference type="PROSITE" id="PS51294"/>
    </source>
</evidence>
<dbReference type="CDD" id="cd00167">
    <property type="entry name" value="SANT"/>
    <property type="match status" value="1"/>
</dbReference>
<evidence type="ECO:0000259" key="7">
    <source>
        <dbReference type="PROSITE" id="PS50090"/>
    </source>
</evidence>
<reference evidence="9" key="1">
    <citation type="submission" date="2019-09" db="EMBL/GenBank/DDBJ databases">
        <title>Draft genome information of white flower Hibiscus syriacus.</title>
        <authorList>
            <person name="Kim Y.-M."/>
        </authorList>
    </citation>
    <scope>NUCLEOTIDE SEQUENCE [LARGE SCALE GENOMIC DNA]</scope>
    <source>
        <strain evidence="9">YM2019G1</strain>
    </source>
</reference>
<evidence type="ECO:0000256" key="1">
    <source>
        <dbReference type="ARBA" id="ARBA00004123"/>
    </source>
</evidence>
<accession>A0A6A2Z6X3</accession>
<feature type="domain" description="HTH myb-type" evidence="8">
    <location>
        <begin position="9"/>
        <end position="69"/>
    </location>
</feature>
<gene>
    <name evidence="9" type="ORF">F3Y22_tig00111013pilonHSYRG00253</name>
</gene>
<comment type="caution">
    <text evidence="9">The sequence shown here is derived from an EMBL/GenBank/DDBJ whole genome shotgun (WGS) entry which is preliminary data.</text>
</comment>
<comment type="subcellular location">
    <subcellularLocation>
        <location evidence="1">Nucleus</location>
    </subcellularLocation>
</comment>
<dbReference type="AlphaFoldDB" id="A0A6A2Z6X3"/>
<evidence type="ECO:0000256" key="2">
    <source>
        <dbReference type="ARBA" id="ARBA00022737"/>
    </source>
</evidence>
<organism evidence="9 10">
    <name type="scientific">Hibiscus syriacus</name>
    <name type="common">Rose of Sharon</name>
    <dbReference type="NCBI Taxonomy" id="106335"/>
    <lineage>
        <taxon>Eukaryota</taxon>
        <taxon>Viridiplantae</taxon>
        <taxon>Streptophyta</taxon>
        <taxon>Embryophyta</taxon>
        <taxon>Tracheophyta</taxon>
        <taxon>Spermatophyta</taxon>
        <taxon>Magnoliopsida</taxon>
        <taxon>eudicotyledons</taxon>
        <taxon>Gunneridae</taxon>
        <taxon>Pentapetalae</taxon>
        <taxon>rosids</taxon>
        <taxon>malvids</taxon>
        <taxon>Malvales</taxon>
        <taxon>Malvaceae</taxon>
        <taxon>Malvoideae</taxon>
        <taxon>Hibiscus</taxon>
    </lineage>
</organism>
<keyword evidence="2" id="KW-0677">Repeat</keyword>
<evidence type="ECO:0000313" key="10">
    <source>
        <dbReference type="Proteomes" id="UP000436088"/>
    </source>
</evidence>